<feature type="domain" description="DUF1980" evidence="2">
    <location>
        <begin position="147"/>
        <end position="251"/>
    </location>
</feature>
<dbReference type="InterPro" id="IPR048447">
    <property type="entry name" value="DUF1980_C"/>
</dbReference>
<dbReference type="InterPro" id="IPR052955">
    <property type="entry name" value="UPF0703_membrane_permease"/>
</dbReference>
<keyword evidence="1" id="KW-1133">Transmembrane helix</keyword>
<evidence type="ECO:0000256" key="1">
    <source>
        <dbReference type="SAM" id="Phobius"/>
    </source>
</evidence>
<dbReference type="PANTHER" id="PTHR40047">
    <property type="entry name" value="UPF0703 PROTEIN YCGQ"/>
    <property type="match status" value="1"/>
</dbReference>
<keyword evidence="1" id="KW-0472">Membrane</keyword>
<dbReference type="Proteomes" id="UP001177295">
    <property type="component" value="Chromosome"/>
</dbReference>
<sequence>MYCKWSVRYVEYCGAIAMALLCAGIIRLGMLGKLHLYIHPRYTIFTLVMAGVGLIVSLVSMMAGCRLRQTIKPAVYTGIRPTTMRVATALLLVMACAGFLFVQPATLSSRTAVSRGIDRNPTLTDVSVSQALFDTADYSQLGIKDWSSLLAHYDANFIVGKTASITGFVADNGNANIFFASRFFVTCCVVDAQPIGVPVYAPDWRHRYAPNSWLEITGEFIENPDADSLHKIVLKPSRIQSVTPPREPYVY</sequence>
<dbReference type="EMBL" id="CP124550">
    <property type="protein sequence ID" value="WIO46450.1"/>
    <property type="molecule type" value="Genomic_DNA"/>
</dbReference>
<keyword evidence="1" id="KW-0812">Transmembrane</keyword>
<keyword evidence="4" id="KW-1185">Reference proteome</keyword>
<dbReference type="NCBIfam" id="TIGR03943">
    <property type="entry name" value="TIGR03943 family putative permease subunit"/>
    <property type="match status" value="1"/>
</dbReference>
<dbReference type="PANTHER" id="PTHR40047:SF1">
    <property type="entry name" value="UPF0703 PROTEIN YCGQ"/>
    <property type="match status" value="1"/>
</dbReference>
<accession>A0ABY8WVZ4</accession>
<gene>
    <name evidence="3" type="ORF">SEML1_0854</name>
</gene>
<feature type="transmembrane region" description="Helical" evidence="1">
    <location>
        <begin position="86"/>
        <end position="105"/>
    </location>
</feature>
<feature type="transmembrane region" description="Helical" evidence="1">
    <location>
        <begin position="12"/>
        <end position="30"/>
    </location>
</feature>
<evidence type="ECO:0000313" key="3">
    <source>
        <dbReference type="EMBL" id="WIO46450.1"/>
    </source>
</evidence>
<evidence type="ECO:0000313" key="4">
    <source>
        <dbReference type="Proteomes" id="UP001177295"/>
    </source>
</evidence>
<name>A0ABY8WVZ4_9BACT</name>
<dbReference type="InterPro" id="IPR015402">
    <property type="entry name" value="DUF1980"/>
</dbReference>
<organism evidence="3 4">
    <name type="scientific">Candidatus Southlakia epibionticum</name>
    <dbReference type="NCBI Taxonomy" id="3043284"/>
    <lineage>
        <taxon>Bacteria</taxon>
        <taxon>Candidatus Saccharimonadota</taxon>
        <taxon>Candidatus Saccharimonadia</taxon>
        <taxon>Candidatus Saccharimonadales</taxon>
        <taxon>Candidatus Saccharimonadaceae</taxon>
        <taxon>Candidatus Southlakia</taxon>
    </lineage>
</organism>
<proteinExistence type="predicted"/>
<dbReference type="Pfam" id="PF21537">
    <property type="entry name" value="DUF1980_C"/>
    <property type="match status" value="1"/>
</dbReference>
<evidence type="ECO:0000259" key="2">
    <source>
        <dbReference type="Pfam" id="PF21537"/>
    </source>
</evidence>
<reference evidence="3 4" key="1">
    <citation type="journal article" date="2023" name="Cell">
        <title>Genetic manipulation of Patescibacteria provides mechanistic insights into microbial dark matter and the epibiotic lifestyle.</title>
        <authorList>
            <person name="Wang Y."/>
            <person name="Gallagher L.A."/>
            <person name="Andrade P.A."/>
            <person name="Liu A."/>
            <person name="Humphreys I.R."/>
            <person name="Turkarslan S."/>
            <person name="Cutler K.J."/>
            <person name="Arrieta-Ortiz M.L."/>
            <person name="Li Y."/>
            <person name="Radey M.C."/>
            <person name="McLean J.S."/>
            <person name="Cong Q."/>
            <person name="Baker D."/>
            <person name="Baliga N.S."/>
            <person name="Peterson S.B."/>
            <person name="Mougous J.D."/>
        </authorList>
    </citation>
    <scope>NUCLEOTIDE SEQUENCE [LARGE SCALE GENOMIC DNA]</scope>
    <source>
        <strain evidence="3 4">ML1</strain>
    </source>
</reference>
<feature type="transmembrane region" description="Helical" evidence="1">
    <location>
        <begin position="42"/>
        <end position="65"/>
    </location>
</feature>
<protein>
    <submittedName>
        <fullName evidence="3">TIGR03943 family protein</fullName>
    </submittedName>
</protein>